<name>A0ABS8SYP0_DATST</name>
<dbReference type="EMBL" id="JACEIK010000928">
    <property type="protein sequence ID" value="MCD7463956.1"/>
    <property type="molecule type" value="Genomic_DNA"/>
</dbReference>
<keyword evidence="5" id="KW-1185">Reference proteome</keyword>
<feature type="transmembrane region" description="Helical" evidence="2">
    <location>
        <begin position="476"/>
        <end position="498"/>
    </location>
</feature>
<dbReference type="Pfam" id="PF12796">
    <property type="entry name" value="Ank_2"/>
    <property type="match status" value="2"/>
</dbReference>
<keyword evidence="2" id="KW-0812">Transmembrane</keyword>
<feature type="repeat" description="ANK" evidence="1">
    <location>
        <begin position="81"/>
        <end position="113"/>
    </location>
</feature>
<accession>A0ABS8SYP0</accession>
<proteinExistence type="predicted"/>
<gene>
    <name evidence="4" type="ORF">HAX54_051768</name>
</gene>
<dbReference type="PANTHER" id="PTHR24177:SF420">
    <property type="entry name" value="ANKYRIN REPEAT-CONTAINING PROTEIN"/>
    <property type="match status" value="1"/>
</dbReference>
<keyword evidence="2" id="KW-1133">Transmembrane helix</keyword>
<dbReference type="Pfam" id="PF13962">
    <property type="entry name" value="PGG"/>
    <property type="match status" value="1"/>
</dbReference>
<dbReference type="Gene3D" id="1.25.40.20">
    <property type="entry name" value="Ankyrin repeat-containing domain"/>
    <property type="match status" value="2"/>
</dbReference>
<dbReference type="InterPro" id="IPR036770">
    <property type="entry name" value="Ankyrin_rpt-contain_sf"/>
</dbReference>
<dbReference type="SMART" id="SM00248">
    <property type="entry name" value="ANK"/>
    <property type="match status" value="4"/>
</dbReference>
<feature type="transmembrane region" description="Helical" evidence="2">
    <location>
        <begin position="555"/>
        <end position="581"/>
    </location>
</feature>
<comment type="caution">
    <text evidence="4">The sequence shown here is derived from an EMBL/GenBank/DDBJ whole genome shotgun (WGS) entry which is preliminary data.</text>
</comment>
<evidence type="ECO:0000256" key="2">
    <source>
        <dbReference type="SAM" id="Phobius"/>
    </source>
</evidence>
<dbReference type="Proteomes" id="UP000823775">
    <property type="component" value="Unassembled WGS sequence"/>
</dbReference>
<dbReference type="InterPro" id="IPR026961">
    <property type="entry name" value="PGG_dom"/>
</dbReference>
<keyword evidence="1" id="KW-0040">ANK repeat</keyword>
<evidence type="ECO:0000313" key="5">
    <source>
        <dbReference type="Proteomes" id="UP000823775"/>
    </source>
</evidence>
<dbReference type="PROSITE" id="PS50297">
    <property type="entry name" value="ANK_REP_REGION"/>
    <property type="match status" value="1"/>
</dbReference>
<evidence type="ECO:0000259" key="3">
    <source>
        <dbReference type="Pfam" id="PF13962"/>
    </source>
</evidence>
<sequence>MERKRTIASRQSAAYTAAKGNDQKSLEILRDFWGEERVASINNRGDTILHFLSIQGNVAALRLLVEERLVSSEDLKIKNKNGDTPLHEAARFGRKDVLKMILSLERDLVLMRNNLGETPLYVAAVSGEKEVFTLLAEQNFSEFTVTRDDGSTVLHAAYGLGTVSTLIGVTRLHIDEWILFCMKREPDFALHLLNRYPELANKHDGMGTTALNILATKSFSFRSGSSYMFGQAGTTPFVPMQMVETFIYLCIPAMYEESRPNAAVFFKTERFSLINLLLGNAWLGEIDDAKQKHILALKLARRLIDKEDWSYYAHSVMNPLIQATKLGIDELVVEIIQKYPQAAETLDEDGKNILHIAAGRKNRFLFDYFLKKVAHKDRILVDIDKQGRTVLHFAASVGSPYKFSTGEPTEMTGGIKQVLLMMWGVLWFKRVKYCIHPRLWSLKNSEGLTAKELFERNHSGVRKEAEKTIRDLGNSVLILATLLCTINFAAVFTVPGGFDDKTGLPILLNINDVKSDLWMLMFFLGAALFDSVFTMGALLSFLLSKFDSDDFYIAMPLKICAVYTFLYYSAAFTVLAGVQALNVENIFMNKDVWWLSFFTVCLAFLVILIFVDISYLVFDYMYHFLRYSLSYKRQYM</sequence>
<dbReference type="PANTHER" id="PTHR24177">
    <property type="entry name" value="CASKIN"/>
    <property type="match status" value="1"/>
</dbReference>
<dbReference type="PROSITE" id="PS50088">
    <property type="entry name" value="ANK_REPEAT"/>
    <property type="match status" value="1"/>
</dbReference>
<dbReference type="InterPro" id="IPR002110">
    <property type="entry name" value="Ankyrin_rpt"/>
</dbReference>
<dbReference type="SUPFAM" id="SSF48403">
    <property type="entry name" value="Ankyrin repeat"/>
    <property type="match status" value="2"/>
</dbReference>
<organism evidence="4 5">
    <name type="scientific">Datura stramonium</name>
    <name type="common">Jimsonweed</name>
    <name type="synonym">Common thornapple</name>
    <dbReference type="NCBI Taxonomy" id="4076"/>
    <lineage>
        <taxon>Eukaryota</taxon>
        <taxon>Viridiplantae</taxon>
        <taxon>Streptophyta</taxon>
        <taxon>Embryophyta</taxon>
        <taxon>Tracheophyta</taxon>
        <taxon>Spermatophyta</taxon>
        <taxon>Magnoliopsida</taxon>
        <taxon>eudicotyledons</taxon>
        <taxon>Gunneridae</taxon>
        <taxon>Pentapetalae</taxon>
        <taxon>asterids</taxon>
        <taxon>lamiids</taxon>
        <taxon>Solanales</taxon>
        <taxon>Solanaceae</taxon>
        <taxon>Solanoideae</taxon>
        <taxon>Datureae</taxon>
        <taxon>Datura</taxon>
    </lineage>
</organism>
<feature type="transmembrane region" description="Helical" evidence="2">
    <location>
        <begin position="593"/>
        <end position="618"/>
    </location>
</feature>
<evidence type="ECO:0000256" key="1">
    <source>
        <dbReference type="PROSITE-ProRule" id="PRU00023"/>
    </source>
</evidence>
<feature type="domain" description="PGG" evidence="3">
    <location>
        <begin position="467"/>
        <end position="576"/>
    </location>
</feature>
<reference evidence="4 5" key="1">
    <citation type="journal article" date="2021" name="BMC Genomics">
        <title>Datura genome reveals duplications of psychoactive alkaloid biosynthetic genes and high mutation rate following tissue culture.</title>
        <authorList>
            <person name="Rajewski A."/>
            <person name="Carter-House D."/>
            <person name="Stajich J."/>
            <person name="Litt A."/>
        </authorList>
    </citation>
    <scope>NUCLEOTIDE SEQUENCE [LARGE SCALE GENOMIC DNA]</scope>
    <source>
        <strain evidence="4">AR-01</strain>
    </source>
</reference>
<protein>
    <recommendedName>
        <fullName evidence="3">PGG domain-containing protein</fullName>
    </recommendedName>
</protein>
<evidence type="ECO:0000313" key="4">
    <source>
        <dbReference type="EMBL" id="MCD7463956.1"/>
    </source>
</evidence>
<keyword evidence="2" id="KW-0472">Membrane</keyword>
<feature type="transmembrane region" description="Helical" evidence="2">
    <location>
        <begin position="518"/>
        <end position="543"/>
    </location>
</feature>